<keyword evidence="3" id="KW-1185">Reference proteome</keyword>
<dbReference type="Proteomes" id="UP001149140">
    <property type="component" value="Unassembled WGS sequence"/>
</dbReference>
<sequence length="667" mass="68405">MARRALLGATVGLAAATVAASPAGAQTAPKPLTIVFVVDGLRPDSINPTDTPNLYRMGQEGTRFSNSHSVVPTVTRGNATTIGSGAYPARSGILGNAMYWPGVNPTASFSTGDANQLTKLDEVTGGKMVLVQTLGERVQAAGLKLLSLGSGTSGATLLLNPRAPKGVGEMVSTGDNAAPFAYPTALGESIIARFGNPPSTSGQPNANVRVTYTENVLREQLLTASSPDVVMNWITEPDGSQHSFGVGSDQALSGIRNSDKELGLVIDRARELGRRTNVIVASDHGFSLRDYNVNVQGALIAAGLKASANSDDVIVSNTGPALVHVKNRDPQKIRAIAEFLKTQPWAATVYTAAEAPVGGAYVKSPGDENAATVKPYGFVPGTFSLELIHHSNPERGADVIVTFPWSSQPNGFGVPGRAAYAGGGTTGPVTGPASEHGSFSPWDIHNTLLAWGPDIKRGLSDAPAGNADIAPTVLALAGIPATGEPLDGRVLSEALATGTTAGQSFGTRIFRAGKSAVQISSVDGKWYVDKAWADDSTPEAQIPPAANGQGTTSGTVPATLALTLGAPASFGAFTPGVDKDYAAQTTADVVSSAGDAALTVSDPGHLVNGTFALPSALVVELSKAAWTAPVSHDPVTIAFKQHVSAGDALRTGAYSKTLTFTLSTTTP</sequence>
<feature type="signal peptide" evidence="1">
    <location>
        <begin position="1"/>
        <end position="25"/>
    </location>
</feature>
<dbReference type="InterPro" id="IPR002591">
    <property type="entry name" value="Phosphodiest/P_Trfase"/>
</dbReference>
<protein>
    <submittedName>
        <fullName evidence="2">Alkaline phosphatase family protein</fullName>
    </submittedName>
</protein>
<dbReference type="EMBL" id="JAPDOD010000016">
    <property type="protein sequence ID" value="MDA0162162.1"/>
    <property type="molecule type" value="Genomic_DNA"/>
</dbReference>
<dbReference type="PANTHER" id="PTHR10151:SF120">
    <property type="entry name" value="BIS(5'-ADENOSYL)-TRIPHOSPHATASE"/>
    <property type="match status" value="1"/>
</dbReference>
<organism evidence="2 3">
    <name type="scientific">Solirubrobacter ginsenosidimutans</name>
    <dbReference type="NCBI Taxonomy" id="490573"/>
    <lineage>
        <taxon>Bacteria</taxon>
        <taxon>Bacillati</taxon>
        <taxon>Actinomycetota</taxon>
        <taxon>Thermoleophilia</taxon>
        <taxon>Solirubrobacterales</taxon>
        <taxon>Solirubrobacteraceae</taxon>
        <taxon>Solirubrobacter</taxon>
    </lineage>
</organism>
<dbReference type="AlphaFoldDB" id="A0A9X3MTJ2"/>
<evidence type="ECO:0000313" key="2">
    <source>
        <dbReference type="EMBL" id="MDA0162162.1"/>
    </source>
</evidence>
<proteinExistence type="predicted"/>
<gene>
    <name evidence="2" type="ORF">OM076_17960</name>
</gene>
<keyword evidence="1" id="KW-0732">Signal</keyword>
<accession>A0A9X3MTJ2</accession>
<dbReference type="PANTHER" id="PTHR10151">
    <property type="entry name" value="ECTONUCLEOTIDE PYROPHOSPHATASE/PHOSPHODIESTERASE"/>
    <property type="match status" value="1"/>
</dbReference>
<dbReference type="Gene3D" id="3.40.720.10">
    <property type="entry name" value="Alkaline Phosphatase, subunit A"/>
    <property type="match status" value="2"/>
</dbReference>
<comment type="caution">
    <text evidence="2">The sequence shown here is derived from an EMBL/GenBank/DDBJ whole genome shotgun (WGS) entry which is preliminary data.</text>
</comment>
<evidence type="ECO:0000313" key="3">
    <source>
        <dbReference type="Proteomes" id="UP001149140"/>
    </source>
</evidence>
<dbReference type="SUPFAM" id="SSF53649">
    <property type="entry name" value="Alkaline phosphatase-like"/>
    <property type="match status" value="1"/>
</dbReference>
<dbReference type="InterPro" id="IPR017850">
    <property type="entry name" value="Alkaline_phosphatase_core_sf"/>
</dbReference>
<reference evidence="2" key="1">
    <citation type="submission" date="2022-10" db="EMBL/GenBank/DDBJ databases">
        <title>The WGS of Solirubrobacter ginsenosidimutans DSM 21036.</title>
        <authorList>
            <person name="Jiang Z."/>
        </authorList>
    </citation>
    <scope>NUCLEOTIDE SEQUENCE</scope>
    <source>
        <strain evidence="2">DSM 21036</strain>
    </source>
</reference>
<dbReference type="Pfam" id="PF01663">
    <property type="entry name" value="Phosphodiest"/>
    <property type="match status" value="1"/>
</dbReference>
<feature type="chain" id="PRO_5040777778" evidence="1">
    <location>
        <begin position="26"/>
        <end position="667"/>
    </location>
</feature>
<dbReference type="RefSeq" id="WP_270041399.1">
    <property type="nucleotide sequence ID" value="NZ_JAPDOD010000016.1"/>
</dbReference>
<evidence type="ECO:0000256" key="1">
    <source>
        <dbReference type="SAM" id="SignalP"/>
    </source>
</evidence>
<name>A0A9X3MTJ2_9ACTN</name>
<dbReference type="GO" id="GO:0016787">
    <property type="term" value="F:hydrolase activity"/>
    <property type="evidence" value="ECO:0007669"/>
    <property type="project" value="UniProtKB-ARBA"/>
</dbReference>